<feature type="domain" description="F-box" evidence="2">
    <location>
        <begin position="1"/>
        <end position="46"/>
    </location>
</feature>
<name>A0ABR4FGP2_9EURO</name>
<sequence length="291" mass="33114">MATADLIPTEILLSILDNLQQRELSPVSLVCRRFRALTVRRIFRHLRFTLCARRMRHLQELAMSPLATQLYQITYQIPAHHRCDASDSIDQDSSQQSKQSSASSSKVGVQQEAHRAVYKTLSHCTNLGKVRIECQPVEHSLHPAQSAWLSYSWQALLGALAQQPRNARRIRSVMLDVFHTHDTVESLGLRECFGDAFTTVTMVHLRGQYRFWDSVMTLGCFPSVTHLTVDDCTIQLATLQRFLTDRRAVLTYVCLKQVALFPYPQLGFISRSGTYAEVTGWLRGLPDRTPL</sequence>
<evidence type="ECO:0000256" key="1">
    <source>
        <dbReference type="SAM" id="MobiDB-lite"/>
    </source>
</evidence>
<dbReference type="SMART" id="SM00256">
    <property type="entry name" value="FBOX"/>
    <property type="match status" value="1"/>
</dbReference>
<dbReference type="Gene3D" id="1.20.1280.50">
    <property type="match status" value="1"/>
</dbReference>
<evidence type="ECO:0000313" key="3">
    <source>
        <dbReference type="EMBL" id="KAL2782420.1"/>
    </source>
</evidence>
<organism evidence="3 4">
    <name type="scientific">Aspergillus keveii</name>
    <dbReference type="NCBI Taxonomy" id="714993"/>
    <lineage>
        <taxon>Eukaryota</taxon>
        <taxon>Fungi</taxon>
        <taxon>Dikarya</taxon>
        <taxon>Ascomycota</taxon>
        <taxon>Pezizomycotina</taxon>
        <taxon>Eurotiomycetes</taxon>
        <taxon>Eurotiomycetidae</taxon>
        <taxon>Eurotiales</taxon>
        <taxon>Aspergillaceae</taxon>
        <taxon>Aspergillus</taxon>
        <taxon>Aspergillus subgen. Nidulantes</taxon>
    </lineage>
</organism>
<feature type="compositionally biased region" description="Low complexity" evidence="1">
    <location>
        <begin position="86"/>
        <end position="106"/>
    </location>
</feature>
<accession>A0ABR4FGP2</accession>
<comment type="caution">
    <text evidence="3">The sequence shown here is derived from an EMBL/GenBank/DDBJ whole genome shotgun (WGS) entry which is preliminary data.</text>
</comment>
<evidence type="ECO:0000259" key="2">
    <source>
        <dbReference type="PROSITE" id="PS50181"/>
    </source>
</evidence>
<gene>
    <name evidence="3" type="ORF">BJX66DRAFT_345845</name>
</gene>
<dbReference type="SUPFAM" id="SSF81383">
    <property type="entry name" value="F-box domain"/>
    <property type="match status" value="1"/>
</dbReference>
<proteinExistence type="predicted"/>
<dbReference type="PROSITE" id="PS50181">
    <property type="entry name" value="FBOX"/>
    <property type="match status" value="1"/>
</dbReference>
<reference evidence="3 4" key="1">
    <citation type="submission" date="2024-07" db="EMBL/GenBank/DDBJ databases">
        <title>Section-level genome sequencing and comparative genomics of Aspergillus sections Usti and Cavernicolus.</title>
        <authorList>
            <consortium name="Lawrence Berkeley National Laboratory"/>
            <person name="Nybo J.L."/>
            <person name="Vesth T.C."/>
            <person name="Theobald S."/>
            <person name="Frisvad J.C."/>
            <person name="Larsen T.O."/>
            <person name="Kjaerboelling I."/>
            <person name="Rothschild-Mancinelli K."/>
            <person name="Lyhne E.K."/>
            <person name="Kogle M.E."/>
            <person name="Barry K."/>
            <person name="Clum A."/>
            <person name="Na H."/>
            <person name="Ledsgaard L."/>
            <person name="Lin J."/>
            <person name="Lipzen A."/>
            <person name="Kuo A."/>
            <person name="Riley R."/>
            <person name="Mondo S."/>
            <person name="Labutti K."/>
            <person name="Haridas S."/>
            <person name="Pangalinan J."/>
            <person name="Salamov A.A."/>
            <person name="Simmons B.A."/>
            <person name="Magnuson J.K."/>
            <person name="Chen J."/>
            <person name="Drula E."/>
            <person name="Henrissat B."/>
            <person name="Wiebenga A."/>
            <person name="Lubbers R.J."/>
            <person name="Gomes A.C."/>
            <person name="Makela M.R."/>
            <person name="Stajich J."/>
            <person name="Grigoriev I.V."/>
            <person name="Mortensen U.H."/>
            <person name="De Vries R.P."/>
            <person name="Baker S.E."/>
            <person name="Andersen M.R."/>
        </authorList>
    </citation>
    <scope>NUCLEOTIDE SEQUENCE [LARGE SCALE GENOMIC DNA]</scope>
    <source>
        <strain evidence="3 4">CBS 209.92</strain>
    </source>
</reference>
<feature type="region of interest" description="Disordered" evidence="1">
    <location>
        <begin position="85"/>
        <end position="108"/>
    </location>
</feature>
<dbReference type="EMBL" id="JBFTWV010000442">
    <property type="protein sequence ID" value="KAL2782420.1"/>
    <property type="molecule type" value="Genomic_DNA"/>
</dbReference>
<evidence type="ECO:0000313" key="4">
    <source>
        <dbReference type="Proteomes" id="UP001610563"/>
    </source>
</evidence>
<keyword evidence="4" id="KW-1185">Reference proteome</keyword>
<dbReference type="Proteomes" id="UP001610563">
    <property type="component" value="Unassembled WGS sequence"/>
</dbReference>
<dbReference type="InterPro" id="IPR036047">
    <property type="entry name" value="F-box-like_dom_sf"/>
</dbReference>
<protein>
    <recommendedName>
        <fullName evidence="2">F-box domain-containing protein</fullName>
    </recommendedName>
</protein>
<dbReference type="Pfam" id="PF12937">
    <property type="entry name" value="F-box-like"/>
    <property type="match status" value="1"/>
</dbReference>
<dbReference type="InterPro" id="IPR001810">
    <property type="entry name" value="F-box_dom"/>
</dbReference>